<feature type="domain" description="Phosphoesterase HXTX" evidence="3">
    <location>
        <begin position="118"/>
        <end position="192"/>
    </location>
</feature>
<dbReference type="GO" id="GO:0008664">
    <property type="term" value="F:RNA 2',3'-cyclic 3'-phosphodiesterase activity"/>
    <property type="evidence" value="ECO:0007669"/>
    <property type="project" value="UniProtKB-EC"/>
</dbReference>
<protein>
    <recommendedName>
        <fullName evidence="2">RNA 2',3'-cyclic phosphodiesterase</fullName>
        <shortName evidence="2">RNA 2',3'-CPDase</shortName>
        <ecNumber evidence="2">3.1.4.58</ecNumber>
    </recommendedName>
</protein>
<dbReference type="AlphaFoldDB" id="I3VW21"/>
<dbReference type="PATRIC" id="fig|1094508.3.peg.1734"/>
<evidence type="ECO:0000256" key="1">
    <source>
        <dbReference type="ARBA" id="ARBA00022801"/>
    </source>
</evidence>
<evidence type="ECO:0000259" key="3">
    <source>
        <dbReference type="Pfam" id="PF02834"/>
    </source>
</evidence>
<dbReference type="STRING" id="1094508.Tsac_1710"/>
<organism evidence="4 5">
    <name type="scientific">Thermoanaerobacterium saccharolyticum (strain DSM 8691 / JW/SL-YS485)</name>
    <dbReference type="NCBI Taxonomy" id="1094508"/>
    <lineage>
        <taxon>Bacteria</taxon>
        <taxon>Bacillati</taxon>
        <taxon>Bacillota</taxon>
        <taxon>Clostridia</taxon>
        <taxon>Thermoanaerobacterales</taxon>
        <taxon>Thermoanaerobacteraceae</taxon>
        <taxon>Thermoanaerobacterium</taxon>
    </lineage>
</organism>
<keyword evidence="4" id="KW-0436">Ligase</keyword>
<dbReference type="PANTHER" id="PTHR35561:SF1">
    <property type="entry name" value="RNA 2',3'-CYCLIC PHOSPHODIESTERASE"/>
    <property type="match status" value="1"/>
</dbReference>
<feature type="short sequence motif" description="HXTX 1" evidence="2">
    <location>
        <begin position="60"/>
        <end position="63"/>
    </location>
</feature>
<comment type="catalytic activity">
    <reaction evidence="2">
        <text>a 3'-end 2',3'-cyclophospho-ribonucleotide-RNA + H2O = a 3'-end 2'-phospho-ribonucleotide-RNA + H(+)</text>
        <dbReference type="Rhea" id="RHEA:11828"/>
        <dbReference type="Rhea" id="RHEA-COMP:10464"/>
        <dbReference type="Rhea" id="RHEA-COMP:17353"/>
        <dbReference type="ChEBI" id="CHEBI:15377"/>
        <dbReference type="ChEBI" id="CHEBI:15378"/>
        <dbReference type="ChEBI" id="CHEBI:83064"/>
        <dbReference type="ChEBI" id="CHEBI:173113"/>
        <dbReference type="EC" id="3.1.4.58"/>
    </reaction>
</comment>
<dbReference type="KEGG" id="tsh:Tsac_1710"/>
<evidence type="ECO:0000313" key="4">
    <source>
        <dbReference type="EMBL" id="AFK86716.1"/>
    </source>
</evidence>
<dbReference type="SUPFAM" id="SSF55144">
    <property type="entry name" value="LigT-like"/>
    <property type="match status" value="1"/>
</dbReference>
<keyword evidence="1 2" id="KW-0378">Hydrolase</keyword>
<dbReference type="InterPro" id="IPR009097">
    <property type="entry name" value="Cyclic_Pdiesterase"/>
</dbReference>
<dbReference type="Pfam" id="PF02834">
    <property type="entry name" value="LigT_PEase"/>
    <property type="match status" value="2"/>
</dbReference>
<dbReference type="Gene3D" id="3.90.1140.10">
    <property type="entry name" value="Cyclic phosphodiesterase"/>
    <property type="match status" value="1"/>
</dbReference>
<feature type="short sequence motif" description="HXTX 2" evidence="2">
    <location>
        <begin position="146"/>
        <end position="149"/>
    </location>
</feature>
<dbReference type="HAMAP" id="MF_01940">
    <property type="entry name" value="RNA_CPDase"/>
    <property type="match status" value="1"/>
</dbReference>
<dbReference type="InterPro" id="IPR014051">
    <property type="entry name" value="Phosphoesterase_HXTX"/>
</dbReference>
<comment type="function">
    <text evidence="2">Hydrolyzes RNA 2',3'-cyclic phosphodiester to an RNA 2'-phosphomonoester.</text>
</comment>
<dbReference type="EC" id="3.1.4.58" evidence="2"/>
<dbReference type="GO" id="GO:0016874">
    <property type="term" value="F:ligase activity"/>
    <property type="evidence" value="ECO:0007669"/>
    <property type="project" value="UniProtKB-KW"/>
</dbReference>
<proteinExistence type="inferred from homology"/>
<dbReference type="eggNOG" id="COG1514">
    <property type="taxonomic scope" value="Bacteria"/>
</dbReference>
<dbReference type="BioCyc" id="TSAC1094508:GLMA-1737-MONOMER"/>
<sequence>MNFLGTISREIIENIHDGGNMRAFLAVKLSENIINDVKKLQEELKKYTIKGRWTNEDNLHITLKFFGEINEKQVSEIRKTIDDISVNFKSFYIRLNKIGCFKGKDSIRVLWIDVKNDNNLILLHDAIETELSKVGFKKDDRKFKAHITVARDIILKKSIEEISNLYKLDSDYFEVSNIYLMESKLENNRRVYKSIFEVPLKTNK</sequence>
<dbReference type="GO" id="GO:0004113">
    <property type="term" value="F:2',3'-cyclic-nucleotide 3'-phosphodiesterase activity"/>
    <property type="evidence" value="ECO:0007669"/>
    <property type="project" value="InterPro"/>
</dbReference>
<accession>I3VW21</accession>
<feature type="domain" description="Phosphoesterase HXTX" evidence="3">
    <location>
        <begin position="27"/>
        <end position="111"/>
    </location>
</feature>
<feature type="active site" description="Proton acceptor" evidence="2">
    <location>
        <position position="146"/>
    </location>
</feature>
<dbReference type="InterPro" id="IPR004175">
    <property type="entry name" value="RNA_CPDase"/>
</dbReference>
<dbReference type="EMBL" id="CP003184">
    <property type="protein sequence ID" value="AFK86716.1"/>
    <property type="molecule type" value="Genomic_DNA"/>
</dbReference>
<gene>
    <name evidence="4" type="ordered locus">Tsac_1710</name>
</gene>
<name>I3VW21_THESW</name>
<comment type="similarity">
    <text evidence="2">Belongs to the 2H phosphoesterase superfamily. ThpR family.</text>
</comment>
<evidence type="ECO:0000256" key="2">
    <source>
        <dbReference type="HAMAP-Rule" id="MF_01940"/>
    </source>
</evidence>
<dbReference type="PANTHER" id="PTHR35561">
    <property type="entry name" value="RNA 2',3'-CYCLIC PHOSPHODIESTERASE"/>
    <property type="match status" value="1"/>
</dbReference>
<dbReference type="NCBIfam" id="TIGR02258">
    <property type="entry name" value="2_5_ligase"/>
    <property type="match status" value="1"/>
</dbReference>
<feature type="active site" description="Proton donor" evidence="2">
    <location>
        <position position="60"/>
    </location>
</feature>
<evidence type="ECO:0000313" key="5">
    <source>
        <dbReference type="Proteomes" id="UP000006178"/>
    </source>
</evidence>
<dbReference type="Proteomes" id="UP000006178">
    <property type="component" value="Chromosome"/>
</dbReference>
<keyword evidence="5" id="KW-1185">Reference proteome</keyword>
<reference evidence="4 5" key="1">
    <citation type="journal article" date="2014" name="Appl. Environ. Microbiol.">
        <title>Profile of Secreted Hydrolases, Associated Proteins, and SlpA in Thermoanaerobacterium saccharolyticum during the Degradation of Hemicellulose.</title>
        <authorList>
            <person name="Currie D.H."/>
            <person name="Guss A.M."/>
            <person name="Herring C.D."/>
            <person name="Giannone R.J."/>
            <person name="Johnson C.M."/>
            <person name="Lankford P.K."/>
            <person name="Brown S.D."/>
            <person name="Hettich R.L."/>
            <person name="Lynd L.R."/>
        </authorList>
    </citation>
    <scope>NUCLEOTIDE SEQUENCE [LARGE SCALE GENOMIC DNA]</scope>
    <source>
        <strain evidence="5">DSM 8691 / JW/SL-YS485</strain>
    </source>
</reference>